<evidence type="ECO:0000313" key="3">
    <source>
        <dbReference type="Proteomes" id="UP001157006"/>
    </source>
</evidence>
<name>A0AAV1B6X9_VICFA</name>
<sequence length="138" mass="15375">MQYHCINEEDASGLIHKQFPSWLKEYVNDEINGTPSPYVKALALGPNHKATPWHIYFVNGLCRTRHMPPGALAVNIYCLKHDTRKKSTTSSLRQRTQAPSPHQTTTTPPPPHTTTTPSMPLTTLTPPLPQTIEVASQP</sequence>
<dbReference type="EMBL" id="OX451741">
    <property type="protein sequence ID" value="CAI8616562.1"/>
    <property type="molecule type" value="Genomic_DNA"/>
</dbReference>
<dbReference type="AlphaFoldDB" id="A0AAV1B6X9"/>
<feature type="region of interest" description="Disordered" evidence="1">
    <location>
        <begin position="84"/>
        <end position="138"/>
    </location>
</feature>
<keyword evidence="3" id="KW-1185">Reference proteome</keyword>
<protein>
    <submittedName>
        <fullName evidence="2">Uncharacterized protein</fullName>
    </submittedName>
</protein>
<organism evidence="2 3">
    <name type="scientific">Vicia faba</name>
    <name type="common">Broad bean</name>
    <name type="synonym">Faba vulgaris</name>
    <dbReference type="NCBI Taxonomy" id="3906"/>
    <lineage>
        <taxon>Eukaryota</taxon>
        <taxon>Viridiplantae</taxon>
        <taxon>Streptophyta</taxon>
        <taxon>Embryophyta</taxon>
        <taxon>Tracheophyta</taxon>
        <taxon>Spermatophyta</taxon>
        <taxon>Magnoliopsida</taxon>
        <taxon>eudicotyledons</taxon>
        <taxon>Gunneridae</taxon>
        <taxon>Pentapetalae</taxon>
        <taxon>rosids</taxon>
        <taxon>fabids</taxon>
        <taxon>Fabales</taxon>
        <taxon>Fabaceae</taxon>
        <taxon>Papilionoideae</taxon>
        <taxon>50 kb inversion clade</taxon>
        <taxon>NPAAA clade</taxon>
        <taxon>Hologalegina</taxon>
        <taxon>IRL clade</taxon>
        <taxon>Fabeae</taxon>
        <taxon>Vicia</taxon>
    </lineage>
</organism>
<evidence type="ECO:0000313" key="2">
    <source>
        <dbReference type="EMBL" id="CAI8616562.1"/>
    </source>
</evidence>
<feature type="compositionally biased region" description="Low complexity" evidence="1">
    <location>
        <begin position="113"/>
        <end position="125"/>
    </location>
</feature>
<feature type="compositionally biased region" description="Polar residues" evidence="1">
    <location>
        <begin position="88"/>
        <end position="98"/>
    </location>
</feature>
<accession>A0AAV1B6X9</accession>
<proteinExistence type="predicted"/>
<gene>
    <name evidence="2" type="ORF">VFH_VI035000</name>
</gene>
<dbReference type="Proteomes" id="UP001157006">
    <property type="component" value="Chromosome 6"/>
</dbReference>
<reference evidence="2 3" key="1">
    <citation type="submission" date="2023-01" db="EMBL/GenBank/DDBJ databases">
        <authorList>
            <person name="Kreplak J."/>
        </authorList>
    </citation>
    <scope>NUCLEOTIDE SEQUENCE [LARGE SCALE GENOMIC DNA]</scope>
</reference>
<evidence type="ECO:0000256" key="1">
    <source>
        <dbReference type="SAM" id="MobiDB-lite"/>
    </source>
</evidence>